<gene>
    <name evidence="2" type="ORF">VaNZ11_007702</name>
</gene>
<protein>
    <recommendedName>
        <fullName evidence="4">GAF domain-containing protein</fullName>
    </recommendedName>
</protein>
<dbReference type="PANTHER" id="PTHR48206:SF1">
    <property type="entry name" value="CHLOROPLAST SENSOR KINASE, CHLOROPLASTIC"/>
    <property type="match status" value="1"/>
</dbReference>
<name>A0ABQ5S529_9CHLO</name>
<accession>A0ABQ5S529</accession>
<feature type="region of interest" description="Disordered" evidence="1">
    <location>
        <begin position="367"/>
        <end position="413"/>
    </location>
</feature>
<reference evidence="2 3" key="1">
    <citation type="journal article" date="2023" name="IScience">
        <title>Expanded male sex-determining region conserved during the evolution of homothallism in the green alga Volvox.</title>
        <authorList>
            <person name="Yamamoto K."/>
            <person name="Matsuzaki R."/>
            <person name="Mahakham W."/>
            <person name="Heman W."/>
            <person name="Sekimoto H."/>
            <person name="Kawachi M."/>
            <person name="Minakuchi Y."/>
            <person name="Toyoda A."/>
            <person name="Nozaki H."/>
        </authorList>
    </citation>
    <scope>NUCLEOTIDE SEQUENCE [LARGE SCALE GENOMIC DNA]</scope>
    <source>
        <strain evidence="2 3">NIES-4468</strain>
    </source>
</reference>
<proteinExistence type="predicted"/>
<evidence type="ECO:0008006" key="4">
    <source>
        <dbReference type="Google" id="ProtNLM"/>
    </source>
</evidence>
<feature type="region of interest" description="Disordered" evidence="1">
    <location>
        <begin position="664"/>
        <end position="694"/>
    </location>
</feature>
<keyword evidence="3" id="KW-1185">Reference proteome</keyword>
<feature type="compositionally biased region" description="Low complexity" evidence="1">
    <location>
        <begin position="426"/>
        <end position="439"/>
    </location>
</feature>
<sequence length="902" mass="93347">MVVAGFRIRTPQPCASPPCAQQDWTWPFQVVLLRVFGSRKKTHSRIFGGGLHASPSFERKAYALTSDTAAIPAAESVSADLNDMCTLQLGMLYQLLSRAGTSYSSMRCIMYARNFTSVGPGQVKLVRVAQFPVEPAGQGEEFQVQQQLLLHTEQSWALQGGSAAVDPSAMIEECLLHREVVALPSSSSLVFPLVDRGVLVGLLVVELETDRMNGTDGSSGGSNGGAEGSVGFPDQNGPSAALATAPQERGTCPLPTNLLRGLTDEELQCLRLAVPLLAKACGMDARASWQLAQSSATAATARGLLREVQRPLSTLNTFGKMLVPRLKDGDPDKDMANGILVQGKRLQDLMWQLEDALHGPTVAGSAGLGPSAAHSQFTPAALPGMPGSLTTSLSAPPFRSPSALPRDPNPAVQELLSLPQPRPAALLAASSSQRQQQRLEGPSPWVQDSPVKGSLQYRSIDAAIGPAELESASPRFVSSRGSAAVSPGRVTFVDRSLLSSPADAASSSSTRVPMTGVLAIRQSPLYTSNGQSSTEGVGQSTPGMRPGGRLGSNRSASTATIDVEMDGCDANGSGARCSSSKTGLLRSEYSPGSAQRAGEAVGAVDAACGWGPTHHQGAGGYMVAAVVSTNLATALAGVLTAACRLAAVSGIGFIVNSPLSAVLPRRSSAPPKSGKPRPHPSSIKDAGSSPIMSTSRSALLSNGCQVRASSVVSPCGDHSTPAASGPRLIPRPARPLLVGVSAAVMQKVVGYMLDIALQCTPRGGQVCVSARQDGAGVQVQVLHSGRMDLQRLHVRSSHMPRLLTAHDPRDAGAPALARPAVAVMPRPAVGMGKKGVRSGSSSGGGTHVGSGVLSVEMAQEIVQQAGGHLTVSHPFNMVNAQSGRLDVGTSVEIWLPGPGTLN</sequence>
<evidence type="ECO:0000256" key="1">
    <source>
        <dbReference type="SAM" id="MobiDB-lite"/>
    </source>
</evidence>
<dbReference type="PANTHER" id="PTHR48206">
    <property type="entry name" value="CHLOROPLAST SENSOR KINASE, CHLOROPLASTIC"/>
    <property type="match status" value="1"/>
</dbReference>
<feature type="region of interest" description="Disordered" evidence="1">
    <location>
        <begin position="523"/>
        <end position="555"/>
    </location>
</feature>
<feature type="region of interest" description="Disordered" evidence="1">
    <location>
        <begin position="211"/>
        <end position="248"/>
    </location>
</feature>
<comment type="caution">
    <text evidence="2">The sequence shown here is derived from an EMBL/GenBank/DDBJ whole genome shotgun (WGS) entry which is preliminary data.</text>
</comment>
<evidence type="ECO:0000313" key="2">
    <source>
        <dbReference type="EMBL" id="GLI64432.1"/>
    </source>
</evidence>
<organism evidence="2 3">
    <name type="scientific">Volvox africanus</name>
    <dbReference type="NCBI Taxonomy" id="51714"/>
    <lineage>
        <taxon>Eukaryota</taxon>
        <taxon>Viridiplantae</taxon>
        <taxon>Chlorophyta</taxon>
        <taxon>core chlorophytes</taxon>
        <taxon>Chlorophyceae</taxon>
        <taxon>CS clade</taxon>
        <taxon>Chlamydomonadales</taxon>
        <taxon>Volvocaceae</taxon>
        <taxon>Volvox</taxon>
    </lineage>
</organism>
<dbReference type="InterPro" id="IPR053334">
    <property type="entry name" value="Chloroplast_Sensor_Kinase"/>
</dbReference>
<feature type="compositionally biased region" description="Polar residues" evidence="1">
    <location>
        <begin position="524"/>
        <end position="542"/>
    </location>
</feature>
<dbReference type="Proteomes" id="UP001165090">
    <property type="component" value="Unassembled WGS sequence"/>
</dbReference>
<feature type="compositionally biased region" description="Gly residues" evidence="1">
    <location>
        <begin position="217"/>
        <end position="228"/>
    </location>
</feature>
<evidence type="ECO:0000313" key="3">
    <source>
        <dbReference type="Proteomes" id="UP001165090"/>
    </source>
</evidence>
<feature type="region of interest" description="Disordered" evidence="1">
    <location>
        <begin position="426"/>
        <end position="451"/>
    </location>
</feature>
<dbReference type="EMBL" id="BSDZ01000019">
    <property type="protein sequence ID" value="GLI64432.1"/>
    <property type="molecule type" value="Genomic_DNA"/>
</dbReference>